<name>A0ABS5IZ88_9BACT</name>
<sequence>MGFPYKQSTPLVNSVTATTTVSLNGGMQVAVVKFTSAAGELGSVTLSPIQPTAGPVTFQRGQQTVNLKKATFTAAIGFTDGSVFAEGDATDQQGNNDTPYSASIAAWNASGDAGAKIKPKIKEDQV</sequence>
<keyword evidence="2" id="KW-1185">Reference proteome</keyword>
<gene>
    <name evidence="1" type="ORF">KE626_13230</name>
</gene>
<dbReference type="RefSeq" id="WP_211973377.1">
    <property type="nucleotide sequence ID" value="NZ_CBFHAM010000007.1"/>
</dbReference>
<evidence type="ECO:0000313" key="1">
    <source>
        <dbReference type="EMBL" id="MBS0028274.1"/>
    </source>
</evidence>
<protein>
    <submittedName>
        <fullName evidence="1">Uncharacterized protein</fullName>
    </submittedName>
</protein>
<dbReference type="Proteomes" id="UP000676386">
    <property type="component" value="Unassembled WGS sequence"/>
</dbReference>
<proteinExistence type="predicted"/>
<organism evidence="1 2">
    <name type="scientific">Chitinophaga hostae</name>
    <dbReference type="NCBI Taxonomy" id="2831022"/>
    <lineage>
        <taxon>Bacteria</taxon>
        <taxon>Pseudomonadati</taxon>
        <taxon>Bacteroidota</taxon>
        <taxon>Chitinophagia</taxon>
        <taxon>Chitinophagales</taxon>
        <taxon>Chitinophagaceae</taxon>
        <taxon>Chitinophaga</taxon>
    </lineage>
</organism>
<comment type="caution">
    <text evidence="1">The sequence shown here is derived from an EMBL/GenBank/DDBJ whole genome shotgun (WGS) entry which is preliminary data.</text>
</comment>
<evidence type="ECO:0000313" key="2">
    <source>
        <dbReference type="Proteomes" id="UP000676386"/>
    </source>
</evidence>
<reference evidence="1 2" key="1">
    <citation type="submission" date="2021-04" db="EMBL/GenBank/DDBJ databases">
        <title>Chitinophaga sp. nov., isolated from the rhizosphere soil.</title>
        <authorList>
            <person name="He S."/>
        </authorList>
    </citation>
    <scope>NUCLEOTIDE SEQUENCE [LARGE SCALE GENOMIC DNA]</scope>
    <source>
        <strain evidence="1 2">2R12</strain>
    </source>
</reference>
<dbReference type="EMBL" id="JAGTXB010000005">
    <property type="protein sequence ID" value="MBS0028274.1"/>
    <property type="molecule type" value="Genomic_DNA"/>
</dbReference>
<accession>A0ABS5IZ88</accession>